<dbReference type="HOGENOM" id="CLU_009121_0_0_1"/>
<organism evidence="2 3">
    <name type="scientific">Dactylellina haptotyla (strain CBS 200.50)</name>
    <name type="common">Nematode-trapping fungus</name>
    <name type="synonym">Monacrosporium haptotylum</name>
    <dbReference type="NCBI Taxonomy" id="1284197"/>
    <lineage>
        <taxon>Eukaryota</taxon>
        <taxon>Fungi</taxon>
        <taxon>Dikarya</taxon>
        <taxon>Ascomycota</taxon>
        <taxon>Pezizomycotina</taxon>
        <taxon>Orbiliomycetes</taxon>
        <taxon>Orbiliales</taxon>
        <taxon>Orbiliaceae</taxon>
        <taxon>Dactylellina</taxon>
    </lineage>
</organism>
<comment type="caution">
    <text evidence="2">The sequence shown here is derived from an EMBL/GenBank/DDBJ whole genome shotgun (WGS) entry which is preliminary data.</text>
</comment>
<proteinExistence type="predicted"/>
<dbReference type="Pfam" id="PF00646">
    <property type="entry name" value="F-box"/>
    <property type="match status" value="1"/>
</dbReference>
<dbReference type="InterPro" id="IPR001810">
    <property type="entry name" value="F-box_dom"/>
</dbReference>
<dbReference type="AlphaFoldDB" id="S8BPU6"/>
<reference evidence="3" key="2">
    <citation type="submission" date="2013-04" db="EMBL/GenBank/DDBJ databases">
        <title>Genomic mechanisms accounting for the adaptation to parasitism in nematode-trapping fungi.</title>
        <authorList>
            <person name="Ahren D.G."/>
        </authorList>
    </citation>
    <scope>NUCLEOTIDE SEQUENCE [LARGE SCALE GENOMIC DNA]</scope>
    <source>
        <strain evidence="3">CBS 200.50</strain>
    </source>
</reference>
<dbReference type="InterPro" id="IPR036047">
    <property type="entry name" value="F-box-like_dom_sf"/>
</dbReference>
<dbReference type="SUPFAM" id="SSF81383">
    <property type="entry name" value="F-box domain"/>
    <property type="match status" value="1"/>
</dbReference>
<evidence type="ECO:0000259" key="1">
    <source>
        <dbReference type="Pfam" id="PF00646"/>
    </source>
</evidence>
<evidence type="ECO:0000313" key="2">
    <source>
        <dbReference type="EMBL" id="EPS37257.1"/>
    </source>
</evidence>
<feature type="domain" description="F-box" evidence="1">
    <location>
        <begin position="8"/>
        <end position="44"/>
    </location>
</feature>
<dbReference type="Proteomes" id="UP000015100">
    <property type="component" value="Unassembled WGS sequence"/>
</dbReference>
<protein>
    <recommendedName>
        <fullName evidence="1">F-box domain-containing protein</fullName>
    </recommendedName>
</protein>
<reference evidence="2 3" key="1">
    <citation type="journal article" date="2013" name="PLoS Genet.">
        <title>Genomic mechanisms accounting for the adaptation to parasitism in nematode-trapping fungi.</title>
        <authorList>
            <person name="Meerupati T."/>
            <person name="Andersson K.M."/>
            <person name="Friman E."/>
            <person name="Kumar D."/>
            <person name="Tunlid A."/>
            <person name="Ahren D."/>
        </authorList>
    </citation>
    <scope>NUCLEOTIDE SEQUENCE [LARGE SCALE GENOMIC DNA]</scope>
    <source>
        <strain evidence="2 3">CBS 200.50</strain>
    </source>
</reference>
<dbReference type="EMBL" id="AQGS01000677">
    <property type="protein sequence ID" value="EPS37257.1"/>
    <property type="molecule type" value="Genomic_DNA"/>
</dbReference>
<keyword evidence="3" id="KW-1185">Reference proteome</keyword>
<gene>
    <name evidence="2" type="ORF">H072_9099</name>
</gene>
<name>S8BPU6_DACHA</name>
<dbReference type="STRING" id="1284197.S8BPU6"/>
<sequence length="434" mass="50773">MATTLPSFLTLPLDILNLILDYVPLRDQISLSLTTKLLQRVPRNPPSSTEEAKCRQRIHARLRPRPKLITPKPDPRFPDSYYTCPYCAHPLCQPTCKTALFLDPFTRTFSPAGLFPVERAAFQHQYRWRYMTFDPELAFYSTIWCEHHRCPRDLFLRDTKIGTKHGTDGAHLLYREYLDRPRGEFLSYWEGRLNRFRTMWFETGPAGHRCNLGSSTDPNRPKENCAEKGEGRNEMAEVLKASFYMYICLHCYEIRHFRRSRLPHHDTGQRNRRWSEPCRCADSKRREGCDTCGVAMVRCTIFRAFDTPSAKQLGDIRRWYGVDPPGQWAANDEIAVWFYVITECELMRMEPVWREAKEGIRIQPKRREEYEEYMNIARGFKLLNGPAPRVTIMDLPDAILLKILRYVGSECGWREAGKAAGAAYHLEKLWSAQY</sequence>
<accession>S8BPU6</accession>
<evidence type="ECO:0000313" key="3">
    <source>
        <dbReference type="Proteomes" id="UP000015100"/>
    </source>
</evidence>